<keyword evidence="1" id="KW-1133">Transmembrane helix</keyword>
<sequence length="268" mass="30464">MISTGAIFGIVIATFVVVLLIIFFIGYLVSPYYEYLFIPSKRNHLEFKIKHFIESDLESQSNNDTTIALNSYPLDSSTPVKKNVISEADLISDFNSLLENFEKISDQLSKQSSSFSHTVILQALSAQENIKRVSDPYSSNYISIGEIVVVVKPYLDLQTGDYLRIVKFFINENKEEADELKQMNLSKSDMNIAKTGSDSDYSMSTIDKENVLHCSIWCKGIILSNYMEDSNGLILRHKDENEDVELMKCFPLDVVSLETTILKNYQNE</sequence>
<keyword evidence="3" id="KW-1185">Reference proteome</keyword>
<feature type="transmembrane region" description="Helical" evidence="1">
    <location>
        <begin position="6"/>
        <end position="29"/>
    </location>
</feature>
<keyword evidence="1" id="KW-0812">Transmembrane</keyword>
<evidence type="ECO:0000313" key="3">
    <source>
        <dbReference type="Proteomes" id="UP001152885"/>
    </source>
</evidence>
<proteinExistence type="predicted"/>
<name>A0A9W4XCY8_9ASCO</name>
<dbReference type="EMBL" id="CANTUO010000002">
    <property type="protein sequence ID" value="CAI5757719.1"/>
    <property type="molecule type" value="Genomic_DNA"/>
</dbReference>
<reference evidence="2" key="1">
    <citation type="submission" date="2022-12" db="EMBL/GenBank/DDBJ databases">
        <authorList>
            <person name="Brejova B."/>
        </authorList>
    </citation>
    <scope>NUCLEOTIDE SEQUENCE</scope>
</reference>
<dbReference type="OrthoDB" id="4084460at2759"/>
<keyword evidence="1" id="KW-0472">Membrane</keyword>
<accession>A0A9W4XCY8</accession>
<dbReference type="Proteomes" id="UP001152885">
    <property type="component" value="Unassembled WGS sequence"/>
</dbReference>
<evidence type="ECO:0000313" key="2">
    <source>
        <dbReference type="EMBL" id="CAI5757719.1"/>
    </source>
</evidence>
<comment type="caution">
    <text evidence="2">The sequence shown here is derived from an EMBL/GenBank/DDBJ whole genome shotgun (WGS) entry which is preliminary data.</text>
</comment>
<gene>
    <name evidence="2" type="ORF">CANVERA_P2232</name>
</gene>
<evidence type="ECO:0000256" key="1">
    <source>
        <dbReference type="SAM" id="Phobius"/>
    </source>
</evidence>
<dbReference type="AlphaFoldDB" id="A0A9W4XCY8"/>
<organism evidence="2 3">
    <name type="scientific">Candida verbasci</name>
    <dbReference type="NCBI Taxonomy" id="1227364"/>
    <lineage>
        <taxon>Eukaryota</taxon>
        <taxon>Fungi</taxon>
        <taxon>Dikarya</taxon>
        <taxon>Ascomycota</taxon>
        <taxon>Saccharomycotina</taxon>
        <taxon>Pichiomycetes</taxon>
        <taxon>Debaryomycetaceae</taxon>
        <taxon>Candida/Lodderomyces clade</taxon>
        <taxon>Candida</taxon>
    </lineage>
</organism>
<protein>
    <submittedName>
        <fullName evidence="2">Uncharacterized protein</fullName>
    </submittedName>
</protein>